<name>A0A4S4G2C4_9ACTN</name>
<keyword evidence="1" id="KW-0472">Membrane</keyword>
<reference evidence="3 4" key="1">
    <citation type="submission" date="2019-04" db="EMBL/GenBank/DDBJ databases">
        <title>Microbes associate with the intestines of laboratory mice.</title>
        <authorList>
            <person name="Navarre W."/>
            <person name="Wong E."/>
            <person name="Huang K.C."/>
            <person name="Tropini C."/>
            <person name="Ng K."/>
            <person name="Yu B."/>
        </authorList>
    </citation>
    <scope>NUCLEOTIDE SEQUENCE [LARGE SCALE GENOMIC DNA]</scope>
    <source>
        <strain evidence="3 4">NM80_B27</strain>
    </source>
</reference>
<dbReference type="Proteomes" id="UP000308978">
    <property type="component" value="Unassembled WGS sequence"/>
</dbReference>
<evidence type="ECO:0000256" key="2">
    <source>
        <dbReference type="SAM" id="SignalP"/>
    </source>
</evidence>
<feature type="transmembrane region" description="Helical" evidence="1">
    <location>
        <begin position="35"/>
        <end position="55"/>
    </location>
</feature>
<evidence type="ECO:0008006" key="5">
    <source>
        <dbReference type="Google" id="ProtNLM"/>
    </source>
</evidence>
<protein>
    <recommendedName>
        <fullName evidence="5">Phosphatidate cytidylyltransferase</fullName>
    </recommendedName>
</protein>
<evidence type="ECO:0000256" key="1">
    <source>
        <dbReference type="SAM" id="Phobius"/>
    </source>
</evidence>
<dbReference type="RefSeq" id="WP_136434925.1">
    <property type="nucleotide sequence ID" value="NZ_SSTJ01000010.1"/>
</dbReference>
<accession>A0A4S4G2C4</accession>
<proteinExistence type="predicted"/>
<keyword evidence="1" id="KW-0812">Transmembrane</keyword>
<sequence length="60" mass="6263">MMDRRDSMRLAALALLLAAALSACASVGAFFGPGWFFLSLSAVLLASSGLVFAVLRKTAK</sequence>
<feature type="signal peptide" evidence="2">
    <location>
        <begin position="1"/>
        <end position="25"/>
    </location>
</feature>
<organism evidence="3 4">
    <name type="scientific">Adlercreutzia caecimuris</name>
    <dbReference type="NCBI Taxonomy" id="671266"/>
    <lineage>
        <taxon>Bacteria</taxon>
        <taxon>Bacillati</taxon>
        <taxon>Actinomycetota</taxon>
        <taxon>Coriobacteriia</taxon>
        <taxon>Eggerthellales</taxon>
        <taxon>Eggerthellaceae</taxon>
        <taxon>Adlercreutzia</taxon>
    </lineage>
</organism>
<evidence type="ECO:0000313" key="4">
    <source>
        <dbReference type="Proteomes" id="UP000308978"/>
    </source>
</evidence>
<keyword evidence="2" id="KW-0732">Signal</keyword>
<dbReference type="AlphaFoldDB" id="A0A4S4G2C4"/>
<gene>
    <name evidence="3" type="ORF">E5986_08090</name>
</gene>
<keyword evidence="1" id="KW-1133">Transmembrane helix</keyword>
<evidence type="ECO:0000313" key="3">
    <source>
        <dbReference type="EMBL" id="THG36851.1"/>
    </source>
</evidence>
<comment type="caution">
    <text evidence="3">The sequence shown here is derived from an EMBL/GenBank/DDBJ whole genome shotgun (WGS) entry which is preliminary data.</text>
</comment>
<feature type="chain" id="PRO_5020357167" description="Phosphatidate cytidylyltransferase" evidence="2">
    <location>
        <begin position="26"/>
        <end position="60"/>
    </location>
</feature>
<dbReference type="PROSITE" id="PS51257">
    <property type="entry name" value="PROKAR_LIPOPROTEIN"/>
    <property type="match status" value="1"/>
</dbReference>
<dbReference type="EMBL" id="SSTJ01000010">
    <property type="protein sequence ID" value="THG36851.1"/>
    <property type="molecule type" value="Genomic_DNA"/>
</dbReference>